<reference evidence="1" key="1">
    <citation type="submission" date="2020-12" db="EMBL/GenBank/DDBJ databases">
        <title>Bacterial taxonomy.</title>
        <authorList>
            <person name="Pan X."/>
        </authorList>
    </citation>
    <scope>NUCLEOTIDE SEQUENCE</scope>
    <source>
        <strain evidence="1">KCTC 52957</strain>
    </source>
</reference>
<protein>
    <submittedName>
        <fullName evidence="1">Uncharacterized protein</fullName>
    </submittedName>
</protein>
<organism evidence="1 2">
    <name type="scientific">Palleronia pontilimi</name>
    <dbReference type="NCBI Taxonomy" id="1964209"/>
    <lineage>
        <taxon>Bacteria</taxon>
        <taxon>Pseudomonadati</taxon>
        <taxon>Pseudomonadota</taxon>
        <taxon>Alphaproteobacteria</taxon>
        <taxon>Rhodobacterales</taxon>
        <taxon>Roseobacteraceae</taxon>
        <taxon>Palleronia</taxon>
    </lineage>
</organism>
<comment type="caution">
    <text evidence="1">The sequence shown here is derived from an EMBL/GenBank/DDBJ whole genome shotgun (WGS) entry which is preliminary data.</text>
</comment>
<evidence type="ECO:0000313" key="1">
    <source>
        <dbReference type="EMBL" id="MBJ3763710.1"/>
    </source>
</evidence>
<sequence length="182" mass="19903">MPGPRSTWLAGVAVVALVAAALAGDELYDFMPDGGRTLLLRLTGEDSLAELAARDADADAWTAWALDRAPDLDPRQARTFAGYAEINFPLDADTLAALAASNDAAMLPPDGKDLAIGQCQFCHALFSGYLTHDRDETGWRGTFKSPFHKEIPMTEIQRDTFARYSALNMPLKFEDVPPELRF</sequence>
<keyword evidence="2" id="KW-1185">Reference proteome</keyword>
<gene>
    <name evidence="1" type="ORF">ILP92_13210</name>
</gene>
<accession>A0A934MDP6</accession>
<proteinExistence type="predicted"/>
<name>A0A934MDP6_9RHOB</name>
<dbReference type="Proteomes" id="UP000642488">
    <property type="component" value="Unassembled WGS sequence"/>
</dbReference>
<dbReference type="AlphaFoldDB" id="A0A934MDP6"/>
<evidence type="ECO:0000313" key="2">
    <source>
        <dbReference type="Proteomes" id="UP000642488"/>
    </source>
</evidence>
<dbReference type="RefSeq" id="WP_198916881.1">
    <property type="nucleotide sequence ID" value="NZ_JAEKPD010000013.1"/>
</dbReference>
<dbReference type="EMBL" id="JAEKPD010000013">
    <property type="protein sequence ID" value="MBJ3763710.1"/>
    <property type="molecule type" value="Genomic_DNA"/>
</dbReference>